<dbReference type="Pfam" id="PF22919">
    <property type="entry name" value="ATP-synt_VA_C"/>
    <property type="match status" value="1"/>
</dbReference>
<dbReference type="InterPro" id="IPR022879">
    <property type="entry name" value="V-ATPase_su_B/beta"/>
</dbReference>
<evidence type="ECO:0000313" key="8">
    <source>
        <dbReference type="EMBL" id="AQK82470.1"/>
    </source>
</evidence>
<dbReference type="Gene3D" id="3.40.50.12240">
    <property type="match status" value="2"/>
</dbReference>
<dbReference type="InterPro" id="IPR020003">
    <property type="entry name" value="ATPase_a/bsu_AS"/>
</dbReference>
<proteinExistence type="inferred from homology"/>
<dbReference type="GO" id="GO:1902600">
    <property type="term" value="P:proton transmembrane transport"/>
    <property type="evidence" value="ECO:0007669"/>
    <property type="project" value="UniProtKB-KW"/>
</dbReference>
<accession>A0A1D6LSP8</accession>
<dbReference type="InterPro" id="IPR027417">
    <property type="entry name" value="P-loop_NTPase"/>
</dbReference>
<evidence type="ECO:0000256" key="2">
    <source>
        <dbReference type="ARBA" id="ARBA00022448"/>
    </source>
</evidence>
<evidence type="ECO:0000256" key="1">
    <source>
        <dbReference type="ARBA" id="ARBA00008936"/>
    </source>
</evidence>
<sequence length="427" mass="47261">MWISLPSVSIITATANPFSSLSLRTARMASRCHSRLFSMGLVKEGVDMEEGTLEIGMEYRTVSGVAGPLVILDKVKGPKYQEIVNIRLGDGTTRRGQVLEVDGEKAVVQVLKTPVSLDMLGRIFNGSGKPIDNGPPILPEAYLDISGSSINPSERTYPEEMIQTGISTIDVMNSIARGQKIPLFSAAGLPHNEIAAQICRQAGLVKTLEKGKHAEGGEDDNFAIVFAAMGVNMETAQFFKRDFEENGSMERVTLFLNLANDPTIERIITPRIALTTAEYLAYECGKHVLVILTDMSSYADALREIYPPINVLPSLSRLMKSAIGEGMTRRDHSDVSNQLYANYAIGKDVQAMKAVVGEEALSSEDLLYLEFLDKFERKFVTQGAYDTRNIFQSLDLAWTLLRIFPRELLHRIPAKTLDQYYSRDASH</sequence>
<evidence type="ECO:0000256" key="3">
    <source>
        <dbReference type="ARBA" id="ARBA00022781"/>
    </source>
</evidence>
<name>A0A1D6LSP8_MAIZE</name>
<dbReference type="PANTHER" id="PTHR43389:SF4">
    <property type="entry name" value="V-TYPE PROTON ATPASE SUBUNIT B"/>
    <property type="match status" value="1"/>
</dbReference>
<dbReference type="CDD" id="cd18118">
    <property type="entry name" value="ATP-synt_V_A-type_beta_N"/>
    <property type="match status" value="1"/>
</dbReference>
<dbReference type="CDD" id="cd01135">
    <property type="entry name" value="V_A-ATPase_B"/>
    <property type="match status" value="1"/>
</dbReference>
<feature type="domain" description="ATP synthase A/B type C-terminal" evidence="7">
    <location>
        <begin position="322"/>
        <end position="421"/>
    </location>
</feature>
<feature type="domain" description="ATPase F1/V1/A1 complex alpha/beta subunit N-terminal" evidence="6">
    <location>
        <begin position="62"/>
        <end position="111"/>
    </location>
</feature>
<dbReference type="Pfam" id="PF00006">
    <property type="entry name" value="ATP-synt_ab"/>
    <property type="match status" value="1"/>
</dbReference>
<evidence type="ECO:0000259" key="7">
    <source>
        <dbReference type="Pfam" id="PF22919"/>
    </source>
</evidence>
<feature type="domain" description="ATPase F1/V1/A1 complex alpha/beta subunit nucleotide-binding" evidence="5">
    <location>
        <begin position="165"/>
        <end position="305"/>
    </location>
</feature>
<dbReference type="GO" id="GO:0005524">
    <property type="term" value="F:ATP binding"/>
    <property type="evidence" value="ECO:0007669"/>
    <property type="project" value="InterPro"/>
</dbReference>
<dbReference type="InterPro" id="IPR055190">
    <property type="entry name" value="ATP-synt_VA_C"/>
</dbReference>
<protein>
    <submittedName>
        <fullName evidence="8">Putative ATPase, V1 complex, subunit B protein isoform 1</fullName>
    </submittedName>
</protein>
<dbReference type="InterPro" id="IPR000194">
    <property type="entry name" value="ATPase_F1/V1/A1_a/bsu_nucl-bd"/>
</dbReference>
<dbReference type="SUPFAM" id="SSF52540">
    <property type="entry name" value="P-loop containing nucleoside triphosphate hydrolases"/>
    <property type="match status" value="1"/>
</dbReference>
<evidence type="ECO:0000256" key="4">
    <source>
        <dbReference type="ARBA" id="ARBA00023065"/>
    </source>
</evidence>
<evidence type="ECO:0000259" key="5">
    <source>
        <dbReference type="Pfam" id="PF00006"/>
    </source>
</evidence>
<evidence type="ECO:0000259" key="6">
    <source>
        <dbReference type="Pfam" id="PF02874"/>
    </source>
</evidence>
<gene>
    <name evidence="8" type="ORF">ZEAMMB73_Zm00001d036961</name>
</gene>
<dbReference type="PROSITE" id="PS00152">
    <property type="entry name" value="ATPASE_ALPHA_BETA"/>
    <property type="match status" value="1"/>
</dbReference>
<comment type="similarity">
    <text evidence="1">Belongs to the ATPase alpha/beta chains family.</text>
</comment>
<dbReference type="AlphaFoldDB" id="A0A1D6LSP8"/>
<organism evidence="8">
    <name type="scientific">Zea mays</name>
    <name type="common">Maize</name>
    <dbReference type="NCBI Taxonomy" id="4577"/>
    <lineage>
        <taxon>Eukaryota</taxon>
        <taxon>Viridiplantae</taxon>
        <taxon>Streptophyta</taxon>
        <taxon>Embryophyta</taxon>
        <taxon>Tracheophyta</taxon>
        <taxon>Spermatophyta</taxon>
        <taxon>Magnoliopsida</taxon>
        <taxon>Liliopsida</taxon>
        <taxon>Poales</taxon>
        <taxon>Poaceae</taxon>
        <taxon>PACMAD clade</taxon>
        <taxon>Panicoideae</taxon>
        <taxon>Andropogonodae</taxon>
        <taxon>Andropogoneae</taxon>
        <taxon>Tripsacinae</taxon>
        <taxon>Zea</taxon>
    </lineage>
</organism>
<dbReference type="InterPro" id="IPR004100">
    <property type="entry name" value="ATPase_F1/V1/A1_a/bsu_N"/>
</dbReference>
<keyword evidence="3" id="KW-0375">Hydrogen ion transport</keyword>
<dbReference type="ExpressionAtlas" id="A0A1D6LSP8">
    <property type="expression patterns" value="baseline and differential"/>
</dbReference>
<dbReference type="CDD" id="cd18112">
    <property type="entry name" value="ATP-synt_V_A-type_beta_C"/>
    <property type="match status" value="1"/>
</dbReference>
<dbReference type="EMBL" id="CM000782">
    <property type="protein sequence ID" value="AQK82470.1"/>
    <property type="molecule type" value="Genomic_DNA"/>
</dbReference>
<dbReference type="PANTHER" id="PTHR43389">
    <property type="entry name" value="V-TYPE PROTON ATPASE SUBUNIT B"/>
    <property type="match status" value="1"/>
</dbReference>
<keyword evidence="2" id="KW-0813">Transport</keyword>
<dbReference type="Pfam" id="PF02874">
    <property type="entry name" value="ATP-synt_ab_N"/>
    <property type="match status" value="1"/>
</dbReference>
<reference evidence="8" key="1">
    <citation type="submission" date="2015-12" db="EMBL/GenBank/DDBJ databases">
        <title>Update maize B73 reference genome by single molecule sequencing technologies.</title>
        <authorList>
            <consortium name="Maize Genome Sequencing Project"/>
            <person name="Ware D."/>
        </authorList>
    </citation>
    <scope>NUCLEOTIDE SEQUENCE</scope>
    <source>
        <tissue evidence="8">Seedling</tissue>
    </source>
</reference>
<dbReference type="GO" id="GO:0046034">
    <property type="term" value="P:ATP metabolic process"/>
    <property type="evidence" value="ECO:0007669"/>
    <property type="project" value="InterPro"/>
</dbReference>
<keyword evidence="4" id="KW-0406">Ion transport</keyword>